<feature type="compositionally biased region" description="Polar residues" evidence="1">
    <location>
        <begin position="229"/>
        <end position="244"/>
    </location>
</feature>
<name>A0A1Q3FNP4_CULTA</name>
<proteinExistence type="predicted"/>
<evidence type="ECO:0000256" key="1">
    <source>
        <dbReference type="SAM" id="MobiDB-lite"/>
    </source>
</evidence>
<dbReference type="Gene3D" id="3.80.10.10">
    <property type="entry name" value="Ribonuclease Inhibitor"/>
    <property type="match status" value="1"/>
</dbReference>
<protein>
    <submittedName>
        <fullName evidence="2">Uncharacterized protein</fullName>
    </submittedName>
</protein>
<evidence type="ECO:0000313" key="2">
    <source>
        <dbReference type="EMBL" id="JAV29103.1"/>
    </source>
</evidence>
<feature type="region of interest" description="Disordered" evidence="1">
    <location>
        <begin position="221"/>
        <end position="245"/>
    </location>
</feature>
<organism evidence="2">
    <name type="scientific">Culex tarsalis</name>
    <name type="common">Encephalitis mosquito</name>
    <dbReference type="NCBI Taxonomy" id="7177"/>
    <lineage>
        <taxon>Eukaryota</taxon>
        <taxon>Metazoa</taxon>
        <taxon>Ecdysozoa</taxon>
        <taxon>Arthropoda</taxon>
        <taxon>Hexapoda</taxon>
        <taxon>Insecta</taxon>
        <taxon>Pterygota</taxon>
        <taxon>Neoptera</taxon>
        <taxon>Endopterygota</taxon>
        <taxon>Diptera</taxon>
        <taxon>Nematocera</taxon>
        <taxon>Culicoidea</taxon>
        <taxon>Culicidae</taxon>
        <taxon>Culicinae</taxon>
        <taxon>Culicini</taxon>
        <taxon>Culex</taxon>
        <taxon>Culex</taxon>
    </lineage>
</organism>
<dbReference type="InterPro" id="IPR032675">
    <property type="entry name" value="LRR_dom_sf"/>
</dbReference>
<dbReference type="AlphaFoldDB" id="A0A1Q3FNP4"/>
<accession>A0A1Q3FNP4</accession>
<dbReference type="SUPFAM" id="SSF52075">
    <property type="entry name" value="Outer arm dynein light chain 1"/>
    <property type="match status" value="1"/>
</dbReference>
<reference evidence="2" key="1">
    <citation type="submission" date="2017-01" db="EMBL/GenBank/DDBJ databases">
        <title>A deep insight into the sialotranscriptome of adult male and female Cluex tarsalis mosquitoes.</title>
        <authorList>
            <person name="Ribeiro J.M."/>
            <person name="Moreira F."/>
            <person name="Bernard K.A."/>
            <person name="Calvo E."/>
        </authorList>
    </citation>
    <scope>NUCLEOTIDE SEQUENCE</scope>
    <source>
        <strain evidence="2">Kern County</strain>
        <tissue evidence="2">Salivary glands</tissue>
    </source>
</reference>
<dbReference type="EMBL" id="GFDL01005942">
    <property type="protein sequence ID" value="JAV29103.1"/>
    <property type="molecule type" value="Transcribed_RNA"/>
</dbReference>
<sequence length="287" mass="33170">MLSSVPNTNVLRNLAELYLHVNKLENFDFLNKPNLYYLTLAFNQWDCDALNTVVSLNVLDRQQEQCSDGLHNHGICCQSKGEQDSQSFHKFKDLIWEAYNLKLQNKIFIDNNCRPPIQNPLTTNQINDKLATISNIEASKEPILQEISQVKEEFNRLNDQIVASQYETQTKTNQTSLLAKEIDRWRAIYGVEKEGFVEAGEVLRRIVQFLDSRKENSANLLKRREEEVSTSQGQERSKQNLVNTTKEDLETLKQIEKNFKQKEQSLRTQMNFLLAQVNKNSASLKGS</sequence>